<evidence type="ECO:0000313" key="15">
    <source>
        <dbReference type="EMBL" id="GAA1505462.1"/>
    </source>
</evidence>
<evidence type="ECO:0000256" key="9">
    <source>
        <dbReference type="HAMAP-Rule" id="MF_01973"/>
    </source>
</evidence>
<dbReference type="InterPro" id="IPR020568">
    <property type="entry name" value="Ribosomal_Su5_D2-typ_SF"/>
</dbReference>
<evidence type="ECO:0000256" key="8">
    <source>
        <dbReference type="ARBA" id="ARBA00023016"/>
    </source>
</evidence>
<keyword evidence="4 9" id="KW-0547">Nucleotide-binding</keyword>
<keyword evidence="2 9" id="KW-0963">Cytoplasm</keyword>
<dbReference type="Gene3D" id="1.20.58.1480">
    <property type="match status" value="1"/>
</dbReference>
<keyword evidence="8 9" id="KW-0346">Stress response</keyword>
<evidence type="ECO:0000256" key="3">
    <source>
        <dbReference type="ARBA" id="ARBA00022670"/>
    </source>
</evidence>
<dbReference type="InterPro" id="IPR027065">
    <property type="entry name" value="Lon_Prtase"/>
</dbReference>
<evidence type="ECO:0000256" key="4">
    <source>
        <dbReference type="ARBA" id="ARBA00022741"/>
    </source>
</evidence>
<comment type="subunit">
    <text evidence="9 10">Homohexamer. Organized in a ring with a central cavity.</text>
</comment>
<dbReference type="Gene3D" id="2.30.130.40">
    <property type="entry name" value="LON domain-like"/>
    <property type="match status" value="1"/>
</dbReference>
<dbReference type="InterPro" id="IPR008268">
    <property type="entry name" value="Peptidase_S16_AS"/>
</dbReference>
<dbReference type="PROSITE" id="PS51786">
    <property type="entry name" value="LON_PROTEOLYTIC"/>
    <property type="match status" value="1"/>
</dbReference>
<evidence type="ECO:0000256" key="6">
    <source>
        <dbReference type="ARBA" id="ARBA00022825"/>
    </source>
</evidence>
<dbReference type="EMBL" id="BAAAOR010000005">
    <property type="protein sequence ID" value="GAA1505462.1"/>
    <property type="molecule type" value="Genomic_DNA"/>
</dbReference>
<feature type="binding site" evidence="9">
    <location>
        <begin position="354"/>
        <end position="361"/>
    </location>
    <ligand>
        <name>ATP</name>
        <dbReference type="ChEBI" id="CHEBI:30616"/>
    </ligand>
</feature>
<dbReference type="InterPro" id="IPR003111">
    <property type="entry name" value="Lon_prtase_N"/>
</dbReference>
<dbReference type="InterPro" id="IPR004815">
    <property type="entry name" value="Lon_bac/euk-typ"/>
</dbReference>
<evidence type="ECO:0000256" key="7">
    <source>
        <dbReference type="ARBA" id="ARBA00022840"/>
    </source>
</evidence>
<reference evidence="15 16" key="1">
    <citation type="journal article" date="2019" name="Int. J. Syst. Evol. Microbiol.">
        <title>The Global Catalogue of Microorganisms (GCM) 10K type strain sequencing project: providing services to taxonomists for standard genome sequencing and annotation.</title>
        <authorList>
            <consortium name="The Broad Institute Genomics Platform"/>
            <consortium name="The Broad Institute Genome Sequencing Center for Infectious Disease"/>
            <person name="Wu L."/>
            <person name="Ma J."/>
        </authorList>
    </citation>
    <scope>NUCLEOTIDE SEQUENCE [LARGE SCALE GENOMIC DNA]</scope>
    <source>
        <strain evidence="15 16">JCM 14942</strain>
    </source>
</reference>
<dbReference type="CDD" id="cd19500">
    <property type="entry name" value="RecA-like_Lon"/>
    <property type="match status" value="1"/>
</dbReference>
<dbReference type="InterPro" id="IPR014721">
    <property type="entry name" value="Ribsml_uS5_D2-typ_fold_subgr"/>
</dbReference>
<dbReference type="Proteomes" id="UP001500842">
    <property type="component" value="Unassembled WGS sequence"/>
</dbReference>
<dbReference type="InterPro" id="IPR003593">
    <property type="entry name" value="AAA+_ATPase"/>
</dbReference>
<protein>
    <recommendedName>
        <fullName evidence="9 10">Lon protease</fullName>
        <ecNumber evidence="9 10">3.4.21.53</ecNumber>
    </recommendedName>
    <alternativeName>
        <fullName evidence="9">ATP-dependent protease La</fullName>
    </alternativeName>
</protein>
<evidence type="ECO:0000256" key="1">
    <source>
        <dbReference type="ARBA" id="ARBA00004496"/>
    </source>
</evidence>
<name>A0ABN1ZVL1_9ACTN</name>
<dbReference type="Gene3D" id="1.10.8.60">
    <property type="match status" value="1"/>
</dbReference>
<dbReference type="InterPro" id="IPR008269">
    <property type="entry name" value="Lon_proteolytic"/>
</dbReference>
<dbReference type="PROSITE" id="PS01046">
    <property type="entry name" value="LON_SER"/>
    <property type="match status" value="1"/>
</dbReference>
<keyword evidence="7 9" id="KW-0067">ATP-binding</keyword>
<dbReference type="Pfam" id="PF02190">
    <property type="entry name" value="LON_substr_bdg"/>
    <property type="match status" value="1"/>
</dbReference>
<comment type="similarity">
    <text evidence="9 10 11 12">Belongs to the peptidase S16 family.</text>
</comment>
<keyword evidence="16" id="KW-1185">Reference proteome</keyword>
<evidence type="ECO:0000259" key="14">
    <source>
        <dbReference type="PROSITE" id="PS51787"/>
    </source>
</evidence>
<dbReference type="PIRSF" id="PIRSF001174">
    <property type="entry name" value="Lon_proteas"/>
    <property type="match status" value="1"/>
</dbReference>
<dbReference type="InterPro" id="IPR027417">
    <property type="entry name" value="P-loop_NTPase"/>
</dbReference>
<dbReference type="SMART" id="SM00464">
    <property type="entry name" value="LON"/>
    <property type="match status" value="1"/>
</dbReference>
<evidence type="ECO:0000256" key="10">
    <source>
        <dbReference type="PIRNR" id="PIRNR001174"/>
    </source>
</evidence>
<dbReference type="Gene3D" id="3.40.50.300">
    <property type="entry name" value="P-loop containing nucleotide triphosphate hydrolases"/>
    <property type="match status" value="1"/>
</dbReference>
<evidence type="ECO:0000256" key="2">
    <source>
        <dbReference type="ARBA" id="ARBA00022490"/>
    </source>
</evidence>
<dbReference type="EC" id="3.4.21.53" evidence="9 10"/>
<dbReference type="PANTHER" id="PTHR10046">
    <property type="entry name" value="ATP DEPENDENT LON PROTEASE FAMILY MEMBER"/>
    <property type="match status" value="1"/>
</dbReference>
<dbReference type="SMART" id="SM00382">
    <property type="entry name" value="AAA"/>
    <property type="match status" value="1"/>
</dbReference>
<evidence type="ECO:0000256" key="11">
    <source>
        <dbReference type="PROSITE-ProRule" id="PRU01122"/>
    </source>
</evidence>
<dbReference type="InterPro" id="IPR027543">
    <property type="entry name" value="Lon_bac"/>
</dbReference>
<organism evidence="15 16">
    <name type="scientific">Nocardioides humi</name>
    <dbReference type="NCBI Taxonomy" id="449461"/>
    <lineage>
        <taxon>Bacteria</taxon>
        <taxon>Bacillati</taxon>
        <taxon>Actinomycetota</taxon>
        <taxon>Actinomycetes</taxon>
        <taxon>Propionibacteriales</taxon>
        <taxon>Nocardioidaceae</taxon>
        <taxon>Nocardioides</taxon>
    </lineage>
</organism>
<dbReference type="Pfam" id="PF22667">
    <property type="entry name" value="Lon_lid"/>
    <property type="match status" value="1"/>
</dbReference>
<keyword evidence="3 9" id="KW-0645">Protease</keyword>
<dbReference type="NCBIfam" id="TIGR00763">
    <property type="entry name" value="lon"/>
    <property type="match status" value="1"/>
</dbReference>
<feature type="active site" evidence="9 11">
    <location>
        <position position="719"/>
    </location>
</feature>
<dbReference type="InterPro" id="IPR046336">
    <property type="entry name" value="Lon_prtase_N_sf"/>
</dbReference>
<comment type="catalytic activity">
    <reaction evidence="9 10 11">
        <text>Hydrolysis of proteins in presence of ATP.</text>
        <dbReference type="EC" id="3.4.21.53"/>
    </reaction>
</comment>
<dbReference type="PROSITE" id="PS51787">
    <property type="entry name" value="LON_N"/>
    <property type="match status" value="1"/>
</dbReference>
<feature type="active site" evidence="9 11">
    <location>
        <position position="676"/>
    </location>
</feature>
<dbReference type="SUPFAM" id="SSF52540">
    <property type="entry name" value="P-loop containing nucleoside triphosphate hydrolases"/>
    <property type="match status" value="1"/>
</dbReference>
<evidence type="ECO:0000313" key="16">
    <source>
        <dbReference type="Proteomes" id="UP001500842"/>
    </source>
</evidence>
<sequence>MTNPIQLPVLFLSDVVVLPGMVVRVELDEPAQAAIDAAALAANESGDTSRVLVAPRLEDRYASYGVVASVEKVGRFSGGAPAAVLKAGGRARIGSGVTGPGAALWVEAEPVDGGVVDDDVRALAEDYRKLVVGLLQRREAWQVADQVTRIDDPATLADTAGYAPYLSDDRKRQLLETPEIGERLRLLVEWTRDFVAESEVSEKIESDVRESLEKSQREFLLRQQLAAIRKELGEGDPDGGDDYRARVEAADVPDSVREALLREVDKLERASEQNPEAGWIRTWLDTVLDLPWSVRTEDDTDVAAARAVLDADHHGLDEVKDRITEYLAVRARRAERGLEVVGGRGSGAVILLAGPPGVGKTSLGESVARALGRKFVRVALGGVRDEAEIRGHRRTYVGALPGRVVRAIKEAGSMNPVVLLDEVDKVGSDYRGDPAAALLEVLDPAQNHTFRDHYLELDLDLSDVLFIATANDVGSIPAALLDRMELVSIDGYTEEDKVAIARDFLVPRQLERAALTPDEVTISDDALREIAANHTREAGVRQVERLLAKAFRKATARLASGSVARVDIGLDELVDLIGRPRFTPDVAERTSVPGVATGLAVTGMGGDVLYVETSAASGEAGLTVTGQLGDVMKESARIALSWVRSHADELGIPASAFEQSIHVHFPAGAVPKDGPSAGVTMVTALVSLLTGRPVRSDIAMTGEVTLSGRVLPIGGVKQKLLAAQRAGVAEVFLPERNRPDLDDVPSEILDALTVTPVGAVTEILERALVAADEGVVAA</sequence>
<dbReference type="InterPro" id="IPR015947">
    <property type="entry name" value="PUA-like_sf"/>
</dbReference>
<dbReference type="PRINTS" id="PR00830">
    <property type="entry name" value="ENDOLAPTASE"/>
</dbReference>
<dbReference type="Gene3D" id="1.20.5.5270">
    <property type="match status" value="1"/>
</dbReference>
<comment type="induction">
    <text evidence="9">By heat shock.</text>
</comment>
<comment type="function">
    <text evidence="9">ATP-dependent serine protease that mediates the selective degradation of mutant and abnormal proteins as well as certain short-lived regulatory proteins. Required for cellular homeostasis and for survival from DNA damage and developmental changes induced by stress. Degrades polypeptides processively to yield small peptide fragments that are 5 to 10 amino acids long. Binds to DNA in a double-stranded, site-specific manner.</text>
</comment>
<comment type="caution">
    <text evidence="15">The sequence shown here is derived from an EMBL/GenBank/DDBJ whole genome shotgun (WGS) entry which is preliminary data.</text>
</comment>
<feature type="domain" description="Lon N-terminal" evidence="14">
    <location>
        <begin position="7"/>
        <end position="195"/>
    </location>
</feature>
<proteinExistence type="evidence at transcript level"/>
<feature type="domain" description="Lon proteolytic" evidence="13">
    <location>
        <begin position="590"/>
        <end position="770"/>
    </location>
</feature>
<keyword evidence="5 9" id="KW-0378">Hydrolase</keyword>
<evidence type="ECO:0000256" key="5">
    <source>
        <dbReference type="ARBA" id="ARBA00022801"/>
    </source>
</evidence>
<dbReference type="InterPro" id="IPR003959">
    <property type="entry name" value="ATPase_AAA_core"/>
</dbReference>
<gene>
    <name evidence="9 15" type="primary">lon</name>
    <name evidence="15" type="ORF">GCM10009788_06380</name>
</gene>
<evidence type="ECO:0000259" key="13">
    <source>
        <dbReference type="PROSITE" id="PS51786"/>
    </source>
</evidence>
<dbReference type="SUPFAM" id="SSF88697">
    <property type="entry name" value="PUA domain-like"/>
    <property type="match status" value="1"/>
</dbReference>
<dbReference type="SUPFAM" id="SSF54211">
    <property type="entry name" value="Ribosomal protein S5 domain 2-like"/>
    <property type="match status" value="1"/>
</dbReference>
<evidence type="ECO:0000256" key="12">
    <source>
        <dbReference type="RuleBase" id="RU000591"/>
    </source>
</evidence>
<dbReference type="Pfam" id="PF00004">
    <property type="entry name" value="AAA"/>
    <property type="match status" value="1"/>
</dbReference>
<dbReference type="Gene3D" id="3.30.230.10">
    <property type="match status" value="1"/>
</dbReference>
<keyword evidence="6 9" id="KW-0720">Serine protease</keyword>
<dbReference type="RefSeq" id="WP_141004049.1">
    <property type="nucleotide sequence ID" value="NZ_BAAAOR010000005.1"/>
</dbReference>
<dbReference type="InterPro" id="IPR054594">
    <property type="entry name" value="Lon_lid"/>
</dbReference>
<comment type="subcellular location">
    <subcellularLocation>
        <location evidence="1 9 10">Cytoplasm</location>
    </subcellularLocation>
</comment>
<accession>A0ABN1ZVL1</accession>
<dbReference type="Pfam" id="PF05362">
    <property type="entry name" value="Lon_C"/>
    <property type="match status" value="1"/>
</dbReference>
<dbReference type="HAMAP" id="MF_01973">
    <property type="entry name" value="lon_bact"/>
    <property type="match status" value="1"/>
</dbReference>